<dbReference type="EMBL" id="AUZZ01002532">
    <property type="protein sequence ID" value="EQD59772.1"/>
    <property type="molecule type" value="Genomic_DNA"/>
</dbReference>
<evidence type="ECO:0000256" key="9">
    <source>
        <dbReference type="ARBA" id="ARBA00022777"/>
    </source>
</evidence>
<keyword evidence="11" id="KW-0460">Magnesium</keyword>
<evidence type="ECO:0000256" key="8">
    <source>
        <dbReference type="ARBA" id="ARBA00022741"/>
    </source>
</evidence>
<dbReference type="EC" id="2.7.9.2" evidence="5"/>
<sequence length="116" mass="12214">MNAPVLWLHEIGMADHDQVGGKNSSLGEMIRELSAAHVSVPGGYATSAAAFAQYLAQGALDQRIAARLHGLNVEDSQSLAAAGAEIRAWIMATPLTATLEGAIRDAYRKLSLDNGQ</sequence>
<keyword evidence="10" id="KW-0067">ATP-binding</keyword>
<gene>
    <name evidence="15" type="ORF">B2A_03802</name>
</gene>
<keyword evidence="7" id="KW-0479">Metal-binding</keyword>
<dbReference type="GO" id="GO:0046872">
    <property type="term" value="F:metal ion binding"/>
    <property type="evidence" value="ECO:0007669"/>
    <property type="project" value="UniProtKB-KW"/>
</dbReference>
<comment type="function">
    <text evidence="2">Catalyzes the phosphorylation of pyruvate to phosphoenolpyruvate.</text>
</comment>
<evidence type="ECO:0000256" key="7">
    <source>
        <dbReference type="ARBA" id="ARBA00022723"/>
    </source>
</evidence>
<evidence type="ECO:0000256" key="5">
    <source>
        <dbReference type="ARBA" id="ARBA00011996"/>
    </source>
</evidence>
<evidence type="ECO:0000256" key="11">
    <source>
        <dbReference type="ARBA" id="ARBA00022842"/>
    </source>
</evidence>
<evidence type="ECO:0000256" key="3">
    <source>
        <dbReference type="ARBA" id="ARBA00004742"/>
    </source>
</evidence>
<keyword evidence="15" id="KW-0670">Pyruvate</keyword>
<dbReference type="AlphaFoldDB" id="T1AQZ0"/>
<feature type="domain" description="Pyruvate phosphate dikinase AMP/ATP-binding" evidence="14">
    <location>
        <begin position="17"/>
        <end position="112"/>
    </location>
</feature>
<keyword evidence="6" id="KW-0808">Transferase</keyword>
<keyword evidence="9" id="KW-0418">Kinase</keyword>
<dbReference type="PANTHER" id="PTHR43030:SF1">
    <property type="entry name" value="PHOSPHOENOLPYRUVATE SYNTHASE"/>
    <property type="match status" value="1"/>
</dbReference>
<evidence type="ECO:0000259" key="14">
    <source>
        <dbReference type="Pfam" id="PF01326"/>
    </source>
</evidence>
<evidence type="ECO:0000256" key="2">
    <source>
        <dbReference type="ARBA" id="ARBA00002988"/>
    </source>
</evidence>
<dbReference type="GO" id="GO:0006094">
    <property type="term" value="P:gluconeogenesis"/>
    <property type="evidence" value="ECO:0007669"/>
    <property type="project" value="UniProtKB-UniPathway"/>
</dbReference>
<evidence type="ECO:0000256" key="10">
    <source>
        <dbReference type="ARBA" id="ARBA00022840"/>
    </source>
</evidence>
<dbReference type="GO" id="GO:0008986">
    <property type="term" value="F:pyruvate, water dikinase activity"/>
    <property type="evidence" value="ECO:0007669"/>
    <property type="project" value="UniProtKB-EC"/>
</dbReference>
<comment type="caution">
    <text evidence="15">The sequence shown here is derived from an EMBL/GenBank/DDBJ whole genome shotgun (WGS) entry which is preliminary data.</text>
</comment>
<comment type="catalytic activity">
    <reaction evidence="13">
        <text>pyruvate + ATP + H2O = phosphoenolpyruvate + AMP + phosphate + 2 H(+)</text>
        <dbReference type="Rhea" id="RHEA:11364"/>
        <dbReference type="ChEBI" id="CHEBI:15361"/>
        <dbReference type="ChEBI" id="CHEBI:15377"/>
        <dbReference type="ChEBI" id="CHEBI:15378"/>
        <dbReference type="ChEBI" id="CHEBI:30616"/>
        <dbReference type="ChEBI" id="CHEBI:43474"/>
        <dbReference type="ChEBI" id="CHEBI:58702"/>
        <dbReference type="ChEBI" id="CHEBI:456215"/>
        <dbReference type="EC" id="2.7.9.2"/>
    </reaction>
</comment>
<evidence type="ECO:0000256" key="4">
    <source>
        <dbReference type="ARBA" id="ARBA00007837"/>
    </source>
</evidence>
<dbReference type="Pfam" id="PF01326">
    <property type="entry name" value="PPDK_N"/>
    <property type="match status" value="1"/>
</dbReference>
<name>T1AQZ0_9ZZZZ</name>
<dbReference type="InterPro" id="IPR013815">
    <property type="entry name" value="ATP_grasp_subdomain_1"/>
</dbReference>
<accession>T1AQZ0</accession>
<organism evidence="15">
    <name type="scientific">mine drainage metagenome</name>
    <dbReference type="NCBI Taxonomy" id="410659"/>
    <lineage>
        <taxon>unclassified sequences</taxon>
        <taxon>metagenomes</taxon>
        <taxon>ecological metagenomes</taxon>
    </lineage>
</organism>
<evidence type="ECO:0000256" key="13">
    <source>
        <dbReference type="ARBA" id="ARBA00047700"/>
    </source>
</evidence>
<dbReference type="PANTHER" id="PTHR43030">
    <property type="entry name" value="PHOSPHOENOLPYRUVATE SYNTHASE"/>
    <property type="match status" value="1"/>
</dbReference>
<reference evidence="15" key="2">
    <citation type="journal article" date="2014" name="ISME J.">
        <title>Microbial stratification in low pH oxic and suboxic macroscopic growths along an acid mine drainage.</title>
        <authorList>
            <person name="Mendez-Garcia C."/>
            <person name="Mesa V."/>
            <person name="Sprenger R.R."/>
            <person name="Richter M."/>
            <person name="Diez M.S."/>
            <person name="Solano J."/>
            <person name="Bargiela R."/>
            <person name="Golyshina O.V."/>
            <person name="Manteca A."/>
            <person name="Ramos J.L."/>
            <person name="Gallego J.R."/>
            <person name="Llorente I."/>
            <person name="Martins Dos Santos V.A."/>
            <person name="Jensen O.N."/>
            <person name="Pelaez A.I."/>
            <person name="Sanchez J."/>
            <person name="Ferrer M."/>
        </authorList>
    </citation>
    <scope>NUCLEOTIDE SEQUENCE</scope>
</reference>
<evidence type="ECO:0000256" key="1">
    <source>
        <dbReference type="ARBA" id="ARBA00001946"/>
    </source>
</evidence>
<dbReference type="InterPro" id="IPR002192">
    <property type="entry name" value="PPDK_AMP/ATP-bd"/>
</dbReference>
<evidence type="ECO:0000256" key="6">
    <source>
        <dbReference type="ARBA" id="ARBA00022679"/>
    </source>
</evidence>
<protein>
    <recommendedName>
        <fullName evidence="5">pyruvate, water dikinase</fullName>
        <ecNumber evidence="5">2.7.9.2</ecNumber>
    </recommendedName>
    <alternativeName>
        <fullName evidence="12">Pyruvate, water dikinase</fullName>
    </alternativeName>
</protein>
<dbReference type="Gene3D" id="3.30.1490.20">
    <property type="entry name" value="ATP-grasp fold, A domain"/>
    <property type="match status" value="1"/>
</dbReference>
<evidence type="ECO:0000313" key="15">
    <source>
        <dbReference type="EMBL" id="EQD59772.1"/>
    </source>
</evidence>
<evidence type="ECO:0000256" key="12">
    <source>
        <dbReference type="ARBA" id="ARBA00033470"/>
    </source>
</evidence>
<feature type="non-terminal residue" evidence="15">
    <location>
        <position position="116"/>
    </location>
</feature>
<proteinExistence type="inferred from homology"/>
<reference evidence="15" key="1">
    <citation type="submission" date="2013-08" db="EMBL/GenBank/DDBJ databases">
        <authorList>
            <person name="Mendez C."/>
            <person name="Richter M."/>
            <person name="Ferrer M."/>
            <person name="Sanchez J."/>
        </authorList>
    </citation>
    <scope>NUCLEOTIDE SEQUENCE</scope>
</reference>
<dbReference type="UniPathway" id="UPA00138"/>
<dbReference type="InterPro" id="IPR006319">
    <property type="entry name" value="PEP_synth"/>
</dbReference>
<dbReference type="SUPFAM" id="SSF56059">
    <property type="entry name" value="Glutathione synthetase ATP-binding domain-like"/>
    <property type="match status" value="1"/>
</dbReference>
<keyword evidence="8" id="KW-0547">Nucleotide-binding</keyword>
<comment type="pathway">
    <text evidence="3">Carbohydrate biosynthesis; gluconeogenesis.</text>
</comment>
<dbReference type="GO" id="GO:0005524">
    <property type="term" value="F:ATP binding"/>
    <property type="evidence" value="ECO:0007669"/>
    <property type="project" value="UniProtKB-KW"/>
</dbReference>
<comment type="cofactor">
    <cofactor evidence="1">
        <name>Mg(2+)</name>
        <dbReference type="ChEBI" id="CHEBI:18420"/>
    </cofactor>
</comment>
<comment type="similarity">
    <text evidence="4">Belongs to the PEP-utilizing enzyme family.</text>
</comment>